<gene>
    <name evidence="3" type="ORF">ACFQE5_20100</name>
</gene>
<dbReference type="Proteomes" id="UP001596302">
    <property type="component" value="Unassembled WGS sequence"/>
</dbReference>
<name>A0ABW1J756_9PSEU</name>
<keyword evidence="1" id="KW-0007">Acetylation</keyword>
<organism evidence="3 4">
    <name type="scientific">Pseudonocardia hispaniensis</name>
    <dbReference type="NCBI Taxonomy" id="904933"/>
    <lineage>
        <taxon>Bacteria</taxon>
        <taxon>Bacillati</taxon>
        <taxon>Actinomycetota</taxon>
        <taxon>Actinomycetes</taxon>
        <taxon>Pseudonocardiales</taxon>
        <taxon>Pseudonocardiaceae</taxon>
        <taxon>Pseudonocardia</taxon>
    </lineage>
</organism>
<dbReference type="InterPro" id="IPR000873">
    <property type="entry name" value="AMP-dep_synth/lig_dom"/>
</dbReference>
<sequence>MNGAPHAWRIPAHPRTYPFPDTLNAAYVCVDQWVDRGLGDRVAYYVRPETPPAREVTFAQLQRRVVRFANALRSLGVDADSRVGIFLQLTVELPIAMLACARLAVPCSVIVGDRLDETDFTILVTQDEVVRGGRTRPRKADVDKTLTRAGTQPRSLVVLRRSGARVPMRAGRDVYWHDLVATVPDDPRSCPCRPQHPPHPVSRRRCRYIPDAGWVVDPTDGICGPLAEGMASVLHEDVPPHPEHDPWERVIRACGVNTLYASPLGEPRQARA</sequence>
<feature type="domain" description="AMP-dependent synthetase/ligase" evidence="2">
    <location>
        <begin position="38"/>
        <end position="108"/>
    </location>
</feature>
<accession>A0ABW1J756</accession>
<dbReference type="RefSeq" id="WP_379587232.1">
    <property type="nucleotide sequence ID" value="NZ_JBHSQW010000041.1"/>
</dbReference>
<evidence type="ECO:0000313" key="3">
    <source>
        <dbReference type="EMBL" id="MFC5996512.1"/>
    </source>
</evidence>
<evidence type="ECO:0000259" key="2">
    <source>
        <dbReference type="Pfam" id="PF00501"/>
    </source>
</evidence>
<comment type="caution">
    <text evidence="3">The sequence shown here is derived from an EMBL/GenBank/DDBJ whole genome shotgun (WGS) entry which is preliminary data.</text>
</comment>
<evidence type="ECO:0000313" key="4">
    <source>
        <dbReference type="Proteomes" id="UP001596302"/>
    </source>
</evidence>
<dbReference type="PANTHER" id="PTHR24095:SF14">
    <property type="entry name" value="ACETYL-COENZYME A SYNTHETASE 1"/>
    <property type="match status" value="1"/>
</dbReference>
<proteinExistence type="predicted"/>
<dbReference type="Pfam" id="PF00501">
    <property type="entry name" value="AMP-binding"/>
    <property type="match status" value="1"/>
</dbReference>
<protein>
    <submittedName>
        <fullName evidence="3">AMP-binding protein</fullName>
    </submittedName>
</protein>
<dbReference type="SUPFAM" id="SSF56801">
    <property type="entry name" value="Acetyl-CoA synthetase-like"/>
    <property type="match status" value="1"/>
</dbReference>
<dbReference type="Gene3D" id="3.40.50.12780">
    <property type="entry name" value="N-terminal domain of ligase-like"/>
    <property type="match status" value="1"/>
</dbReference>
<dbReference type="EMBL" id="JBHSQW010000041">
    <property type="protein sequence ID" value="MFC5996512.1"/>
    <property type="molecule type" value="Genomic_DNA"/>
</dbReference>
<dbReference type="InterPro" id="IPR042099">
    <property type="entry name" value="ANL_N_sf"/>
</dbReference>
<dbReference type="PANTHER" id="PTHR24095">
    <property type="entry name" value="ACETYL-COENZYME A SYNTHETASE"/>
    <property type="match status" value="1"/>
</dbReference>
<keyword evidence="4" id="KW-1185">Reference proteome</keyword>
<evidence type="ECO:0000256" key="1">
    <source>
        <dbReference type="ARBA" id="ARBA00022990"/>
    </source>
</evidence>
<reference evidence="4" key="1">
    <citation type="journal article" date="2019" name="Int. J. Syst. Evol. Microbiol.">
        <title>The Global Catalogue of Microorganisms (GCM) 10K type strain sequencing project: providing services to taxonomists for standard genome sequencing and annotation.</title>
        <authorList>
            <consortium name="The Broad Institute Genomics Platform"/>
            <consortium name="The Broad Institute Genome Sequencing Center for Infectious Disease"/>
            <person name="Wu L."/>
            <person name="Ma J."/>
        </authorList>
    </citation>
    <scope>NUCLEOTIDE SEQUENCE [LARGE SCALE GENOMIC DNA]</scope>
    <source>
        <strain evidence="4">CCM 8391</strain>
    </source>
</reference>